<dbReference type="EMBL" id="JAEPLN010000001">
    <property type="protein sequence ID" value="MBO6972017.1"/>
    <property type="molecule type" value="Genomic_DNA"/>
</dbReference>
<dbReference type="AlphaFoldDB" id="A0A9D9G2L0"/>
<name>A0A9D9G2L0_PROMR</name>
<dbReference type="Proteomes" id="UP000668060">
    <property type="component" value="Unassembled WGS sequence"/>
</dbReference>
<sequence>MKCFLLLATLTFIKPLYSCPIKGEDKDQLLSELCNIDDGKWNSNRLNEMIILAKYEKLPPEGTKKSNRKLAALTCDFGYL</sequence>
<gene>
    <name evidence="1" type="ORF">JJ842_08840</name>
</gene>
<evidence type="ECO:0000313" key="1">
    <source>
        <dbReference type="EMBL" id="MBO6972017.1"/>
    </source>
</evidence>
<proteinExistence type="predicted"/>
<evidence type="ECO:0000313" key="2">
    <source>
        <dbReference type="Proteomes" id="UP000668060"/>
    </source>
</evidence>
<reference evidence="1" key="1">
    <citation type="journal article" date="2021" name="Front. Mar. Sci.">
        <title>Genomes of Diverse Isolates of Prochlorococcus High-Light-Adapted Clade II in the Western Pacific Ocean.</title>
        <authorList>
            <person name="Yan W."/>
            <person name="Feng X."/>
            <person name="Zhang W."/>
            <person name="Nawaz M.Z."/>
            <person name="Luo T."/>
            <person name="Zhang R."/>
            <person name="Jiao N."/>
        </authorList>
    </citation>
    <scope>NUCLEOTIDE SEQUENCE</scope>
    <source>
        <strain evidence="1">CUG1433</strain>
    </source>
</reference>
<protein>
    <submittedName>
        <fullName evidence="1">Uncharacterized protein</fullName>
    </submittedName>
</protein>
<organism evidence="1 2">
    <name type="scientific">Prochlorococcus marinus CUG1433</name>
    <dbReference type="NCBI Taxonomy" id="2774506"/>
    <lineage>
        <taxon>Bacteria</taxon>
        <taxon>Bacillati</taxon>
        <taxon>Cyanobacteriota</taxon>
        <taxon>Cyanophyceae</taxon>
        <taxon>Synechococcales</taxon>
        <taxon>Prochlorococcaceae</taxon>
        <taxon>Prochlorococcus</taxon>
    </lineage>
</organism>
<comment type="caution">
    <text evidence="1">The sequence shown here is derived from an EMBL/GenBank/DDBJ whole genome shotgun (WGS) entry which is preliminary data.</text>
</comment>
<accession>A0A9D9G2L0</accession>